<evidence type="ECO:0000313" key="2">
    <source>
        <dbReference type="EMBL" id="QSQ11219.1"/>
    </source>
</evidence>
<reference evidence="2 3" key="1">
    <citation type="submission" date="2021-02" db="EMBL/GenBank/DDBJ databases">
        <title>De Novo genome assembly of isolated myxobacteria.</title>
        <authorList>
            <person name="Stevens D.C."/>
        </authorList>
    </citation>
    <scope>NUCLEOTIDE SEQUENCE [LARGE SCALE GENOMIC DNA]</scope>
    <source>
        <strain evidence="2 3">SCHIC003</strain>
    </source>
</reference>
<dbReference type="RefSeq" id="WP_206712976.1">
    <property type="nucleotide sequence ID" value="NZ_CP071091.1"/>
</dbReference>
<keyword evidence="1" id="KW-0812">Transmembrane</keyword>
<proteinExistence type="predicted"/>
<organism evidence="2 3">
    <name type="scientific">Myxococcus landrumensis</name>
    <dbReference type="NCBI Taxonomy" id="2813577"/>
    <lineage>
        <taxon>Bacteria</taxon>
        <taxon>Pseudomonadati</taxon>
        <taxon>Myxococcota</taxon>
        <taxon>Myxococcia</taxon>
        <taxon>Myxococcales</taxon>
        <taxon>Cystobacterineae</taxon>
        <taxon>Myxococcaceae</taxon>
        <taxon>Myxococcus</taxon>
    </lineage>
</organism>
<gene>
    <name evidence="2" type="ORF">JY572_22645</name>
</gene>
<accession>A0ABX7MXS5</accession>
<evidence type="ECO:0000313" key="3">
    <source>
        <dbReference type="Proteomes" id="UP000663090"/>
    </source>
</evidence>
<evidence type="ECO:0008006" key="4">
    <source>
        <dbReference type="Google" id="ProtNLM"/>
    </source>
</evidence>
<feature type="transmembrane region" description="Helical" evidence="1">
    <location>
        <begin position="46"/>
        <end position="73"/>
    </location>
</feature>
<keyword evidence="3" id="KW-1185">Reference proteome</keyword>
<sequence length="87" mass="9196">MMFARVLRAPTVLGALVLFAVFLVLHLLGGRQYVGILSGTIATNGLGLFFGIAYALSWFAAVLLAPILLLAGVAEASLHGRRSVKRS</sequence>
<keyword evidence="1" id="KW-1133">Transmembrane helix</keyword>
<protein>
    <recommendedName>
        <fullName evidence="4">ABC transporter permease</fullName>
    </recommendedName>
</protein>
<dbReference type="Proteomes" id="UP000663090">
    <property type="component" value="Chromosome"/>
</dbReference>
<evidence type="ECO:0000256" key="1">
    <source>
        <dbReference type="SAM" id="Phobius"/>
    </source>
</evidence>
<dbReference type="EMBL" id="CP071091">
    <property type="protein sequence ID" value="QSQ11219.1"/>
    <property type="molecule type" value="Genomic_DNA"/>
</dbReference>
<name>A0ABX7MXS5_9BACT</name>
<keyword evidence="1" id="KW-0472">Membrane</keyword>